<organism evidence="10 11">
    <name type="scientific">Cichlidogyrus casuarinus</name>
    <dbReference type="NCBI Taxonomy" id="1844966"/>
    <lineage>
        <taxon>Eukaryota</taxon>
        <taxon>Metazoa</taxon>
        <taxon>Spiralia</taxon>
        <taxon>Lophotrochozoa</taxon>
        <taxon>Platyhelminthes</taxon>
        <taxon>Monogenea</taxon>
        <taxon>Monopisthocotylea</taxon>
        <taxon>Dactylogyridea</taxon>
        <taxon>Ancyrocephalidae</taxon>
        <taxon>Cichlidogyrus</taxon>
    </lineage>
</organism>
<keyword evidence="3 8" id="KW-0862">Zinc</keyword>
<dbReference type="PANTHER" id="PTHR24208:SF166">
    <property type="entry name" value="LIM HOMEOBOX TRANSCRIPTION FACTOR 1 ALPHA, ISOFORM B"/>
    <property type="match status" value="1"/>
</dbReference>
<keyword evidence="7" id="KW-0539">Nucleus</keyword>
<dbReference type="PROSITE" id="PS00478">
    <property type="entry name" value="LIM_DOMAIN_1"/>
    <property type="match status" value="1"/>
</dbReference>
<keyword evidence="2 8" id="KW-0479">Metal-binding</keyword>
<comment type="subcellular location">
    <subcellularLocation>
        <location evidence="1">Nucleus</location>
    </subcellularLocation>
</comment>
<dbReference type="PROSITE" id="PS50023">
    <property type="entry name" value="LIM_DOMAIN_2"/>
    <property type="match status" value="1"/>
</dbReference>
<dbReference type="InterPro" id="IPR001781">
    <property type="entry name" value="Znf_LIM"/>
</dbReference>
<reference evidence="10 11" key="1">
    <citation type="submission" date="2024-11" db="EMBL/GenBank/DDBJ databases">
        <title>Adaptive evolution of stress response genes in parasites aligns with host niche diversity.</title>
        <authorList>
            <person name="Hahn C."/>
            <person name="Resl P."/>
        </authorList>
    </citation>
    <scope>NUCLEOTIDE SEQUENCE [LARGE SCALE GENOMIC DNA]</scope>
    <source>
        <strain evidence="10">EGGRZ-B1_66</strain>
        <tissue evidence="10">Body</tissue>
    </source>
</reference>
<keyword evidence="11" id="KW-1185">Reference proteome</keyword>
<keyword evidence="6" id="KW-0371">Homeobox</keyword>
<keyword evidence="4 8" id="KW-0440">LIM domain</keyword>
<dbReference type="AlphaFoldDB" id="A0ABD2Q1I3"/>
<keyword evidence="5" id="KW-0238">DNA-binding</keyword>
<evidence type="ECO:0000259" key="9">
    <source>
        <dbReference type="PROSITE" id="PS50023"/>
    </source>
</evidence>
<evidence type="ECO:0000256" key="8">
    <source>
        <dbReference type="PROSITE-ProRule" id="PRU00125"/>
    </source>
</evidence>
<feature type="domain" description="LIM zinc-binding" evidence="9">
    <location>
        <begin position="4"/>
        <end position="66"/>
    </location>
</feature>
<gene>
    <name evidence="10" type="ORF">Ciccas_008831</name>
</gene>
<comment type="caution">
    <text evidence="10">The sequence shown here is derived from an EMBL/GenBank/DDBJ whole genome shotgun (WGS) entry which is preliminary data.</text>
</comment>
<evidence type="ECO:0000256" key="4">
    <source>
        <dbReference type="ARBA" id="ARBA00023038"/>
    </source>
</evidence>
<dbReference type="PANTHER" id="PTHR24208">
    <property type="entry name" value="LIM/HOMEOBOX PROTEIN LHX"/>
    <property type="match status" value="1"/>
</dbReference>
<sequence length="187" mass="21351">MFIYRCSGCLQPISKSELVLRLRAQTYHLHCFRCAVCHRPLKPGEEITFRNNQPLCLNDAMRMPPERLPEVLTEKIGEPSSHHLLSLEGVASVEGSFEEQSNSGELRRHLEDLDELGRSREDAMNSHSTISFRMKNRPRRQSNDFLLESLHNTRPNSADSSPGAGLCEPREFSCLGVTFAFQRLQRI</sequence>
<evidence type="ECO:0000256" key="2">
    <source>
        <dbReference type="ARBA" id="ARBA00022723"/>
    </source>
</evidence>
<dbReference type="SUPFAM" id="SSF57716">
    <property type="entry name" value="Glucocorticoid receptor-like (DNA-binding domain)"/>
    <property type="match status" value="1"/>
</dbReference>
<dbReference type="InterPro" id="IPR050453">
    <property type="entry name" value="LIM_Homeobox_TF"/>
</dbReference>
<accession>A0ABD2Q1I3</accession>
<evidence type="ECO:0000256" key="3">
    <source>
        <dbReference type="ARBA" id="ARBA00022833"/>
    </source>
</evidence>
<evidence type="ECO:0000313" key="11">
    <source>
        <dbReference type="Proteomes" id="UP001626550"/>
    </source>
</evidence>
<name>A0ABD2Q1I3_9PLAT</name>
<dbReference type="Gene3D" id="2.10.110.10">
    <property type="entry name" value="Cysteine Rich Protein"/>
    <property type="match status" value="1"/>
</dbReference>
<dbReference type="SMART" id="SM00132">
    <property type="entry name" value="LIM"/>
    <property type="match status" value="1"/>
</dbReference>
<dbReference type="GO" id="GO:0046872">
    <property type="term" value="F:metal ion binding"/>
    <property type="evidence" value="ECO:0007669"/>
    <property type="project" value="UniProtKB-KW"/>
</dbReference>
<evidence type="ECO:0000256" key="5">
    <source>
        <dbReference type="ARBA" id="ARBA00023125"/>
    </source>
</evidence>
<evidence type="ECO:0000256" key="7">
    <source>
        <dbReference type="ARBA" id="ARBA00023242"/>
    </source>
</evidence>
<evidence type="ECO:0000256" key="1">
    <source>
        <dbReference type="ARBA" id="ARBA00004123"/>
    </source>
</evidence>
<evidence type="ECO:0000313" key="10">
    <source>
        <dbReference type="EMBL" id="KAL3312581.1"/>
    </source>
</evidence>
<dbReference type="GO" id="GO:0005634">
    <property type="term" value="C:nucleus"/>
    <property type="evidence" value="ECO:0007669"/>
    <property type="project" value="UniProtKB-SubCell"/>
</dbReference>
<evidence type="ECO:0000256" key="6">
    <source>
        <dbReference type="ARBA" id="ARBA00023155"/>
    </source>
</evidence>
<dbReference type="Proteomes" id="UP001626550">
    <property type="component" value="Unassembled WGS sequence"/>
</dbReference>
<dbReference type="Pfam" id="PF00412">
    <property type="entry name" value="LIM"/>
    <property type="match status" value="1"/>
</dbReference>
<dbReference type="GO" id="GO:0003677">
    <property type="term" value="F:DNA binding"/>
    <property type="evidence" value="ECO:0007669"/>
    <property type="project" value="UniProtKB-KW"/>
</dbReference>
<dbReference type="EMBL" id="JBJKFK010001641">
    <property type="protein sequence ID" value="KAL3312581.1"/>
    <property type="molecule type" value="Genomic_DNA"/>
</dbReference>
<proteinExistence type="predicted"/>
<protein>
    <recommendedName>
        <fullName evidence="9">LIM zinc-binding domain-containing protein</fullName>
    </recommendedName>
</protein>